<feature type="non-terminal residue" evidence="2">
    <location>
        <position position="1"/>
    </location>
</feature>
<comment type="caution">
    <text evidence="2">The sequence shown here is derived from an EMBL/GenBank/DDBJ whole genome shotgun (WGS) entry which is preliminary data.</text>
</comment>
<feature type="signal peptide" evidence="1">
    <location>
        <begin position="1"/>
        <end position="23"/>
    </location>
</feature>
<protein>
    <submittedName>
        <fullName evidence="2">Uncharacterized protein</fullName>
    </submittedName>
</protein>
<organism evidence="2 3">
    <name type="scientific">Allacma fusca</name>
    <dbReference type="NCBI Taxonomy" id="39272"/>
    <lineage>
        <taxon>Eukaryota</taxon>
        <taxon>Metazoa</taxon>
        <taxon>Ecdysozoa</taxon>
        <taxon>Arthropoda</taxon>
        <taxon>Hexapoda</taxon>
        <taxon>Collembola</taxon>
        <taxon>Symphypleona</taxon>
        <taxon>Sminthuridae</taxon>
        <taxon>Allacma</taxon>
    </lineage>
</organism>
<name>A0A8J2L9A4_9HEXA</name>
<proteinExistence type="predicted"/>
<reference evidence="2" key="1">
    <citation type="submission" date="2021-06" db="EMBL/GenBank/DDBJ databases">
        <authorList>
            <person name="Hodson N. C."/>
            <person name="Mongue J. A."/>
            <person name="Jaron S. K."/>
        </authorList>
    </citation>
    <scope>NUCLEOTIDE SEQUENCE</scope>
</reference>
<evidence type="ECO:0000313" key="3">
    <source>
        <dbReference type="Proteomes" id="UP000708208"/>
    </source>
</evidence>
<evidence type="ECO:0000313" key="2">
    <source>
        <dbReference type="EMBL" id="CAG7831003.1"/>
    </source>
</evidence>
<dbReference type="AlphaFoldDB" id="A0A8J2L9A4"/>
<keyword evidence="1" id="KW-0732">Signal</keyword>
<dbReference type="Proteomes" id="UP000708208">
    <property type="component" value="Unassembled WGS sequence"/>
</dbReference>
<feature type="chain" id="PRO_5035157784" evidence="1">
    <location>
        <begin position="24"/>
        <end position="80"/>
    </location>
</feature>
<accession>A0A8J2L9A4</accession>
<gene>
    <name evidence="2" type="ORF">AFUS01_LOCUS40767</name>
</gene>
<dbReference type="EMBL" id="CAJVCH010558452">
    <property type="protein sequence ID" value="CAG7831003.1"/>
    <property type="molecule type" value="Genomic_DNA"/>
</dbReference>
<evidence type="ECO:0000256" key="1">
    <source>
        <dbReference type="SAM" id="SignalP"/>
    </source>
</evidence>
<sequence length="80" mass="8808">MLGQINIMQLALASHMLIALTDSATCANAGPELISKNNKNYKRIRVQRGKIVFIDVEDNLAALKEKYSFSTDSIQVIGRG</sequence>
<keyword evidence="3" id="KW-1185">Reference proteome</keyword>